<keyword evidence="1" id="KW-0732">Signal</keyword>
<reference evidence="2 3" key="1">
    <citation type="submission" date="2016-02" db="EMBL/GenBank/DDBJ databases">
        <title>Band-tailed pigeon sequencing and assembly.</title>
        <authorList>
            <person name="Soares A.E."/>
            <person name="Novak B.J."/>
            <person name="Rice E.S."/>
            <person name="O'Connell B."/>
            <person name="Chang D."/>
            <person name="Weber S."/>
            <person name="Shapiro B."/>
        </authorList>
    </citation>
    <scope>NUCLEOTIDE SEQUENCE [LARGE SCALE GENOMIC DNA]</scope>
    <source>
        <strain evidence="2">BTP2013</strain>
        <tissue evidence="2">Blood</tissue>
    </source>
</reference>
<gene>
    <name evidence="2" type="ORF">AV530_002527</name>
</gene>
<evidence type="ECO:0000256" key="1">
    <source>
        <dbReference type="SAM" id="SignalP"/>
    </source>
</evidence>
<name>A0A1V4K6Y3_PATFA</name>
<sequence>MMASLFLFMLGLQKPAGRVADSLLVPFGTTKERTDFTYSCTMNNCCLQSNAAVGNVHSPLSRLNPFSKRPGTWRTIFVKSRGKPQDT</sequence>
<comment type="caution">
    <text evidence="2">The sequence shown here is derived from an EMBL/GenBank/DDBJ whole genome shotgun (WGS) entry which is preliminary data.</text>
</comment>
<evidence type="ECO:0000313" key="2">
    <source>
        <dbReference type="EMBL" id="OPJ80141.1"/>
    </source>
</evidence>
<dbReference type="EMBL" id="LSYS01004331">
    <property type="protein sequence ID" value="OPJ80141.1"/>
    <property type="molecule type" value="Genomic_DNA"/>
</dbReference>
<organism evidence="2 3">
    <name type="scientific">Patagioenas fasciata monilis</name>
    <dbReference type="NCBI Taxonomy" id="372326"/>
    <lineage>
        <taxon>Eukaryota</taxon>
        <taxon>Metazoa</taxon>
        <taxon>Chordata</taxon>
        <taxon>Craniata</taxon>
        <taxon>Vertebrata</taxon>
        <taxon>Euteleostomi</taxon>
        <taxon>Archelosauria</taxon>
        <taxon>Archosauria</taxon>
        <taxon>Dinosauria</taxon>
        <taxon>Saurischia</taxon>
        <taxon>Theropoda</taxon>
        <taxon>Coelurosauria</taxon>
        <taxon>Aves</taxon>
        <taxon>Neognathae</taxon>
        <taxon>Neoaves</taxon>
        <taxon>Columbimorphae</taxon>
        <taxon>Columbiformes</taxon>
        <taxon>Columbidae</taxon>
        <taxon>Patagioenas</taxon>
    </lineage>
</organism>
<proteinExistence type="predicted"/>
<accession>A0A1V4K6Y3</accession>
<evidence type="ECO:0008006" key="4">
    <source>
        <dbReference type="Google" id="ProtNLM"/>
    </source>
</evidence>
<evidence type="ECO:0000313" key="3">
    <source>
        <dbReference type="Proteomes" id="UP000190648"/>
    </source>
</evidence>
<feature type="signal peptide" evidence="1">
    <location>
        <begin position="1"/>
        <end position="17"/>
    </location>
</feature>
<protein>
    <recommendedName>
        <fullName evidence="4">Secreted protein</fullName>
    </recommendedName>
</protein>
<keyword evidence="3" id="KW-1185">Reference proteome</keyword>
<feature type="chain" id="PRO_5012595752" description="Secreted protein" evidence="1">
    <location>
        <begin position="18"/>
        <end position="87"/>
    </location>
</feature>
<dbReference type="AlphaFoldDB" id="A0A1V4K6Y3"/>
<dbReference type="Proteomes" id="UP000190648">
    <property type="component" value="Unassembled WGS sequence"/>
</dbReference>